<evidence type="ECO:0000256" key="3">
    <source>
        <dbReference type="ARBA" id="ARBA00022475"/>
    </source>
</evidence>
<dbReference type="EMBL" id="OAOQ01000004">
    <property type="protein sequence ID" value="SNX69479.1"/>
    <property type="molecule type" value="Genomic_DNA"/>
</dbReference>
<dbReference type="GO" id="GO:0016413">
    <property type="term" value="F:O-acetyltransferase activity"/>
    <property type="evidence" value="ECO:0007669"/>
    <property type="project" value="TreeGrafter"/>
</dbReference>
<accession>A0A285CPJ0</accession>
<keyword evidence="4 7" id="KW-0812">Transmembrane</keyword>
<evidence type="ECO:0000256" key="6">
    <source>
        <dbReference type="ARBA" id="ARBA00023136"/>
    </source>
</evidence>
<dbReference type="OrthoDB" id="8678265at2"/>
<feature type="transmembrane region" description="Helical" evidence="7">
    <location>
        <begin position="12"/>
        <end position="29"/>
    </location>
</feature>
<protein>
    <submittedName>
        <fullName evidence="9">Acyltransferase-like protein</fullName>
    </submittedName>
</protein>
<feature type="transmembrane region" description="Helical" evidence="7">
    <location>
        <begin position="150"/>
        <end position="167"/>
    </location>
</feature>
<keyword evidence="6 7" id="KW-0472">Membrane</keyword>
<feature type="domain" description="Acyltransferase 3" evidence="8">
    <location>
        <begin position="14"/>
        <end position="313"/>
    </location>
</feature>
<feature type="transmembrane region" description="Helical" evidence="7">
    <location>
        <begin position="173"/>
        <end position="195"/>
    </location>
</feature>
<feature type="transmembrane region" description="Helical" evidence="7">
    <location>
        <begin position="202"/>
        <end position="226"/>
    </location>
</feature>
<keyword evidence="5 7" id="KW-1133">Transmembrane helix</keyword>
<feature type="transmembrane region" description="Helical" evidence="7">
    <location>
        <begin position="55"/>
        <end position="74"/>
    </location>
</feature>
<feature type="transmembrane region" description="Helical" evidence="7">
    <location>
        <begin position="267"/>
        <end position="286"/>
    </location>
</feature>
<dbReference type="Pfam" id="PF01757">
    <property type="entry name" value="Acyl_transf_3"/>
    <property type="match status" value="1"/>
</dbReference>
<sequence>MRGRLLQRDLPVETARLLATVLLVAYHVIGSTPEAGLQIDYPHPARLFADFFRDLRMPLFAFIAGLVFALKPLGAGDLPRFALGKIRRLVVPGAVAIALSVVAAKIVPAGVPDLRWWEYAVFPILHYWFLMSILVIFLVYAPLDALSRGGAALPAFILATAFGLWGPKPSTDVFSVIGAIYLAPYFLFGVVFCRYAPALARVALPAVLLAALAVVVGSALSIGRYMDLGAFSDDRQDLQSLALGLGGCVVAMLALPRLTLIDRFGAYSFTIYLYHVFATSLTRRVLTQVGVDDPAIQIPLGLMAGLALPVLLHVLAARSPVSAALVLGVRRGAASRGRAREFRRRDA</sequence>
<keyword evidence="10" id="KW-1185">Reference proteome</keyword>
<dbReference type="InterPro" id="IPR002656">
    <property type="entry name" value="Acyl_transf_3_dom"/>
</dbReference>
<evidence type="ECO:0000256" key="5">
    <source>
        <dbReference type="ARBA" id="ARBA00022989"/>
    </source>
</evidence>
<evidence type="ECO:0000256" key="1">
    <source>
        <dbReference type="ARBA" id="ARBA00004651"/>
    </source>
</evidence>
<evidence type="ECO:0000313" key="10">
    <source>
        <dbReference type="Proteomes" id="UP000219467"/>
    </source>
</evidence>
<feature type="transmembrane region" description="Helical" evidence="7">
    <location>
        <begin position="119"/>
        <end position="143"/>
    </location>
</feature>
<keyword evidence="3" id="KW-1003">Cell membrane</keyword>
<gene>
    <name evidence="9" type="ORF">SAMN05878503_10460</name>
</gene>
<keyword evidence="9" id="KW-0808">Transferase</keyword>
<comment type="subcellular location">
    <subcellularLocation>
        <location evidence="1">Cell membrane</location>
        <topology evidence="1">Multi-pass membrane protein</topology>
    </subcellularLocation>
</comment>
<feature type="transmembrane region" description="Helical" evidence="7">
    <location>
        <begin position="86"/>
        <end position="107"/>
    </location>
</feature>
<dbReference type="PANTHER" id="PTHR40074">
    <property type="entry name" value="O-ACETYLTRANSFERASE WECH"/>
    <property type="match status" value="1"/>
</dbReference>
<name>A0A285CPJ0_9RHOB</name>
<evidence type="ECO:0000313" key="9">
    <source>
        <dbReference type="EMBL" id="SNX69479.1"/>
    </source>
</evidence>
<evidence type="ECO:0000256" key="7">
    <source>
        <dbReference type="SAM" id="Phobius"/>
    </source>
</evidence>
<comment type="similarity">
    <text evidence="2">Belongs to the acyltransferase 3 family.</text>
</comment>
<dbReference type="RefSeq" id="WP_141400043.1">
    <property type="nucleotide sequence ID" value="NZ_OAOQ01000004.1"/>
</dbReference>
<feature type="transmembrane region" description="Helical" evidence="7">
    <location>
        <begin position="238"/>
        <end position="255"/>
    </location>
</feature>
<dbReference type="GO" id="GO:0009246">
    <property type="term" value="P:enterobacterial common antigen biosynthetic process"/>
    <property type="evidence" value="ECO:0007669"/>
    <property type="project" value="TreeGrafter"/>
</dbReference>
<dbReference type="PANTHER" id="PTHR40074:SF2">
    <property type="entry name" value="O-ACETYLTRANSFERASE WECH"/>
    <property type="match status" value="1"/>
</dbReference>
<organism evidence="9 10">
    <name type="scientific">Cereibacter ovatus</name>
    <dbReference type="NCBI Taxonomy" id="439529"/>
    <lineage>
        <taxon>Bacteria</taxon>
        <taxon>Pseudomonadati</taxon>
        <taxon>Pseudomonadota</taxon>
        <taxon>Alphaproteobacteria</taxon>
        <taxon>Rhodobacterales</taxon>
        <taxon>Paracoccaceae</taxon>
        <taxon>Cereibacter</taxon>
    </lineage>
</organism>
<keyword evidence="9" id="KW-0012">Acyltransferase</keyword>
<dbReference type="GO" id="GO:0005886">
    <property type="term" value="C:plasma membrane"/>
    <property type="evidence" value="ECO:0007669"/>
    <property type="project" value="UniProtKB-SubCell"/>
</dbReference>
<evidence type="ECO:0000256" key="4">
    <source>
        <dbReference type="ARBA" id="ARBA00022692"/>
    </source>
</evidence>
<evidence type="ECO:0000259" key="8">
    <source>
        <dbReference type="Pfam" id="PF01757"/>
    </source>
</evidence>
<evidence type="ECO:0000256" key="2">
    <source>
        <dbReference type="ARBA" id="ARBA00007400"/>
    </source>
</evidence>
<reference evidence="10" key="1">
    <citation type="submission" date="2017-08" db="EMBL/GenBank/DDBJ databases">
        <authorList>
            <person name="Varghese N."/>
            <person name="Submissions S."/>
        </authorList>
    </citation>
    <scope>NUCLEOTIDE SEQUENCE [LARGE SCALE GENOMIC DNA]</scope>
    <source>
        <strain evidence="10">JA234</strain>
    </source>
</reference>
<dbReference type="Proteomes" id="UP000219467">
    <property type="component" value="Unassembled WGS sequence"/>
</dbReference>
<dbReference type="AlphaFoldDB" id="A0A285CPJ0"/>
<proteinExistence type="inferred from homology"/>
<feature type="transmembrane region" description="Helical" evidence="7">
    <location>
        <begin position="306"/>
        <end position="329"/>
    </location>
</feature>